<proteinExistence type="predicted"/>
<keyword evidence="3" id="KW-1185">Reference proteome</keyword>
<evidence type="ECO:0000313" key="2">
    <source>
        <dbReference type="EMBL" id="GBN67981.1"/>
    </source>
</evidence>
<dbReference type="Proteomes" id="UP000499080">
    <property type="component" value="Unassembled WGS sequence"/>
</dbReference>
<gene>
    <name evidence="2" type="ORF">AVEN_80133_1</name>
</gene>
<name>A0A4Y2QXD4_ARAVE</name>
<dbReference type="OrthoDB" id="10527675at2759"/>
<feature type="region of interest" description="Disordered" evidence="1">
    <location>
        <begin position="1"/>
        <end position="28"/>
    </location>
</feature>
<feature type="region of interest" description="Disordered" evidence="1">
    <location>
        <begin position="79"/>
        <end position="114"/>
    </location>
</feature>
<feature type="region of interest" description="Disordered" evidence="1">
    <location>
        <begin position="44"/>
        <end position="64"/>
    </location>
</feature>
<evidence type="ECO:0000313" key="3">
    <source>
        <dbReference type="Proteomes" id="UP000499080"/>
    </source>
</evidence>
<evidence type="ECO:0000256" key="1">
    <source>
        <dbReference type="SAM" id="MobiDB-lite"/>
    </source>
</evidence>
<dbReference type="EMBL" id="BGPR01015093">
    <property type="protein sequence ID" value="GBN67981.1"/>
    <property type="molecule type" value="Genomic_DNA"/>
</dbReference>
<protein>
    <submittedName>
        <fullName evidence="2">Uncharacterized protein</fullName>
    </submittedName>
</protein>
<organism evidence="2 3">
    <name type="scientific">Araneus ventricosus</name>
    <name type="common">Orbweaver spider</name>
    <name type="synonym">Epeira ventricosa</name>
    <dbReference type="NCBI Taxonomy" id="182803"/>
    <lineage>
        <taxon>Eukaryota</taxon>
        <taxon>Metazoa</taxon>
        <taxon>Ecdysozoa</taxon>
        <taxon>Arthropoda</taxon>
        <taxon>Chelicerata</taxon>
        <taxon>Arachnida</taxon>
        <taxon>Araneae</taxon>
        <taxon>Araneomorphae</taxon>
        <taxon>Entelegynae</taxon>
        <taxon>Araneoidea</taxon>
        <taxon>Araneidae</taxon>
        <taxon>Araneus</taxon>
    </lineage>
</organism>
<dbReference type="AlphaFoldDB" id="A0A4Y2QXD4"/>
<comment type="caution">
    <text evidence="2">The sequence shown here is derived from an EMBL/GenBank/DDBJ whole genome shotgun (WGS) entry which is preliminary data.</text>
</comment>
<reference evidence="2 3" key="1">
    <citation type="journal article" date="2019" name="Sci. Rep.">
        <title>Orb-weaving spider Araneus ventricosus genome elucidates the spidroin gene catalogue.</title>
        <authorList>
            <person name="Kono N."/>
            <person name="Nakamura H."/>
            <person name="Ohtoshi R."/>
            <person name="Moran D.A.P."/>
            <person name="Shinohara A."/>
            <person name="Yoshida Y."/>
            <person name="Fujiwara M."/>
            <person name="Mori M."/>
            <person name="Tomita M."/>
            <person name="Arakawa K."/>
        </authorList>
    </citation>
    <scope>NUCLEOTIDE SEQUENCE [LARGE SCALE GENOMIC DNA]</scope>
</reference>
<sequence>MKQDWRRQRVFVRPPNAHSRDSKGSPTNVAVLDMGDVLSDGVTAQTEADEVKEEAENREGLEPVISKDNPVVLIVNGLPEKEEVGENNNEPATPNQPPRGRSSNELATLALCGR</sequence>
<accession>A0A4Y2QXD4</accession>